<dbReference type="GO" id="GO:0004601">
    <property type="term" value="F:peroxidase activity"/>
    <property type="evidence" value="ECO:0007669"/>
    <property type="project" value="UniProtKB-KW"/>
</dbReference>
<feature type="domain" description="Dyp-type peroxidase C-terminal" evidence="8">
    <location>
        <begin position="138"/>
        <end position="302"/>
    </location>
</feature>
<evidence type="ECO:0000256" key="6">
    <source>
        <dbReference type="ARBA" id="ARBA00025737"/>
    </source>
</evidence>
<dbReference type="RefSeq" id="WP_274191395.1">
    <property type="nucleotide sequence ID" value="NZ_BAABHN010000009.1"/>
</dbReference>
<organism evidence="9 10">
    <name type="scientific">Actinomycetospora chibensis</name>
    <dbReference type="NCBI Taxonomy" id="663606"/>
    <lineage>
        <taxon>Bacteria</taxon>
        <taxon>Bacillati</taxon>
        <taxon>Actinomycetota</taxon>
        <taxon>Actinomycetes</taxon>
        <taxon>Pseudonocardiales</taxon>
        <taxon>Pseudonocardiaceae</taxon>
        <taxon>Actinomycetospora</taxon>
    </lineage>
</organism>
<evidence type="ECO:0000313" key="9">
    <source>
        <dbReference type="EMBL" id="MFC4831749.1"/>
    </source>
</evidence>
<dbReference type="PANTHER" id="PTHR30521:SF0">
    <property type="entry name" value="DYP-TYPE PEROXIDASE FAMILY PROTEIN"/>
    <property type="match status" value="1"/>
</dbReference>
<evidence type="ECO:0000259" key="7">
    <source>
        <dbReference type="Pfam" id="PF04261"/>
    </source>
</evidence>
<comment type="cofactor">
    <cofactor evidence="1">
        <name>heme b</name>
        <dbReference type="ChEBI" id="CHEBI:60344"/>
    </cofactor>
</comment>
<sequence length="314" mass="34164">MVHGEPQPVLSPITEASIFLTLTLDPGGDAAAVRDLLTDVAGLKRSVGFRLPEGELTCVVGIGSEAWDRLFGGPRPASLHPFRALHGAHEAPSTPGDLLFHLRAHRLDMCFELAQLLVTRLRTHATVVDEVHGFRFFDERDLLGFVDGTENPDGAAAREAVLVGDEDPGFAGGSYVITQKYLHDMDGWNALGVEEQERAIGRTKLQDIEIPDDQKAPDSHVALNVIEDENGQERQILRVNMPFGHVGVGEYGTYFIGYARDPGVTEQMLENMFVGTAEGHHDRILDFSTAVTGALYYVPTADFLDDPPDGPSGP</sequence>
<keyword evidence="10" id="KW-1185">Reference proteome</keyword>
<dbReference type="InterPro" id="IPR048327">
    <property type="entry name" value="Dyp_perox_N"/>
</dbReference>
<protein>
    <submittedName>
        <fullName evidence="9">Dyp-type peroxidase</fullName>
    </submittedName>
</protein>
<feature type="domain" description="Dyp-type peroxidase N-terminal" evidence="7">
    <location>
        <begin position="7"/>
        <end position="135"/>
    </location>
</feature>
<keyword evidence="3" id="KW-0479">Metal-binding</keyword>
<dbReference type="SUPFAM" id="SSF54909">
    <property type="entry name" value="Dimeric alpha+beta barrel"/>
    <property type="match status" value="1"/>
</dbReference>
<accession>A0ABV9RDW2</accession>
<evidence type="ECO:0000259" key="8">
    <source>
        <dbReference type="Pfam" id="PF20628"/>
    </source>
</evidence>
<gene>
    <name evidence="9" type="ORF">ACFPEL_04940</name>
</gene>
<keyword evidence="2 9" id="KW-0575">Peroxidase</keyword>
<proteinExistence type="inferred from homology"/>
<dbReference type="NCBIfam" id="TIGR01413">
    <property type="entry name" value="Dyp_perox_fam"/>
    <property type="match status" value="1"/>
</dbReference>
<keyword evidence="4" id="KW-0560">Oxidoreductase</keyword>
<evidence type="ECO:0000256" key="1">
    <source>
        <dbReference type="ARBA" id="ARBA00001970"/>
    </source>
</evidence>
<reference evidence="10" key="1">
    <citation type="journal article" date="2019" name="Int. J. Syst. Evol. Microbiol.">
        <title>The Global Catalogue of Microorganisms (GCM) 10K type strain sequencing project: providing services to taxonomists for standard genome sequencing and annotation.</title>
        <authorList>
            <consortium name="The Broad Institute Genomics Platform"/>
            <consortium name="The Broad Institute Genome Sequencing Center for Infectious Disease"/>
            <person name="Wu L."/>
            <person name="Ma J."/>
        </authorList>
    </citation>
    <scope>NUCLEOTIDE SEQUENCE [LARGE SCALE GENOMIC DNA]</scope>
    <source>
        <strain evidence="10">CCUG 50347</strain>
    </source>
</reference>
<evidence type="ECO:0000256" key="2">
    <source>
        <dbReference type="ARBA" id="ARBA00022559"/>
    </source>
</evidence>
<dbReference type="InterPro" id="IPR011008">
    <property type="entry name" value="Dimeric_a/b-barrel"/>
</dbReference>
<evidence type="ECO:0000313" key="10">
    <source>
        <dbReference type="Proteomes" id="UP001595909"/>
    </source>
</evidence>
<dbReference type="InterPro" id="IPR048328">
    <property type="entry name" value="Dyp_perox_C"/>
</dbReference>
<evidence type="ECO:0000256" key="5">
    <source>
        <dbReference type="ARBA" id="ARBA00023004"/>
    </source>
</evidence>
<dbReference type="Pfam" id="PF20628">
    <property type="entry name" value="Dyp_perox_C"/>
    <property type="match status" value="1"/>
</dbReference>
<dbReference type="PROSITE" id="PS51404">
    <property type="entry name" value="DYP_PEROXIDASE"/>
    <property type="match status" value="1"/>
</dbReference>
<dbReference type="Proteomes" id="UP001595909">
    <property type="component" value="Unassembled WGS sequence"/>
</dbReference>
<evidence type="ECO:0000256" key="3">
    <source>
        <dbReference type="ARBA" id="ARBA00022723"/>
    </source>
</evidence>
<dbReference type="Pfam" id="PF04261">
    <property type="entry name" value="Dyp_perox_N"/>
    <property type="match status" value="1"/>
</dbReference>
<comment type="caution">
    <text evidence="9">The sequence shown here is derived from an EMBL/GenBank/DDBJ whole genome shotgun (WGS) entry which is preliminary data.</text>
</comment>
<dbReference type="PANTHER" id="PTHR30521">
    <property type="entry name" value="DEFERROCHELATASE/PEROXIDASE"/>
    <property type="match status" value="1"/>
</dbReference>
<comment type="similarity">
    <text evidence="6">Belongs to the DyP-type peroxidase family.</text>
</comment>
<dbReference type="InterPro" id="IPR006314">
    <property type="entry name" value="Dyp_peroxidase"/>
</dbReference>
<name>A0ABV9RDW2_9PSEU</name>
<evidence type="ECO:0000256" key="4">
    <source>
        <dbReference type="ARBA" id="ARBA00023002"/>
    </source>
</evidence>
<keyword evidence="5" id="KW-0408">Iron</keyword>
<dbReference type="EMBL" id="JBHSIM010000009">
    <property type="protein sequence ID" value="MFC4831749.1"/>
    <property type="molecule type" value="Genomic_DNA"/>
</dbReference>